<dbReference type="SMART" id="SM00450">
    <property type="entry name" value="RHOD"/>
    <property type="match status" value="1"/>
</dbReference>
<dbReference type="InterPro" id="IPR012347">
    <property type="entry name" value="Ferritin-like"/>
</dbReference>
<dbReference type="EMBL" id="MT631359">
    <property type="protein sequence ID" value="QNO48719.1"/>
    <property type="molecule type" value="Genomic_DNA"/>
</dbReference>
<dbReference type="PANTHER" id="PTHR43031">
    <property type="entry name" value="FAD-DEPENDENT OXIDOREDUCTASE"/>
    <property type="match status" value="1"/>
</dbReference>
<dbReference type="InterPro" id="IPR001307">
    <property type="entry name" value="Thiosulphate_STrfase_CS"/>
</dbReference>
<dbReference type="Pfam" id="PF02915">
    <property type="entry name" value="Rubrerythrin"/>
    <property type="match status" value="1"/>
</dbReference>
<dbReference type="PROSITE" id="PS50206">
    <property type="entry name" value="RHODANESE_3"/>
    <property type="match status" value="1"/>
</dbReference>
<dbReference type="GO" id="GO:0016491">
    <property type="term" value="F:oxidoreductase activity"/>
    <property type="evidence" value="ECO:0007669"/>
    <property type="project" value="InterPro"/>
</dbReference>
<dbReference type="PROSITE" id="PS00380">
    <property type="entry name" value="RHODANESE_1"/>
    <property type="match status" value="1"/>
</dbReference>
<sequence length="291" mass="33252">MKLNCSIDEIKRLTSQEVKELLDNDALGAFQLLDVRQPREYEAGHIPGAKLIPLGELEYRYGELDKDMGLISYCRSGHRSMAASILLCGLGFENIYNLDGGVRKWDYEVVKGTTEDTLITGGEETFDVLIVALMLEKGALEFYTKAQKRVKDEKAAQVFKRLVAMEDTHLQRLYMRYSQLLWEMKSLLGAADELPSLDQLKDELSTVYMEGGMRINEELVKIGDPAFMDDLEALEIGLEKEYAAYDFYKRVADTVDDHKTRNLLHELAGEERGHINLLLREMERRDRGADE</sequence>
<dbReference type="InterPro" id="IPR036873">
    <property type="entry name" value="Rhodanese-like_dom_sf"/>
</dbReference>
<keyword evidence="2" id="KW-0808">Transferase</keyword>
<dbReference type="Gene3D" id="1.20.1260.10">
    <property type="match status" value="2"/>
</dbReference>
<dbReference type="InterPro" id="IPR001763">
    <property type="entry name" value="Rhodanese-like_dom"/>
</dbReference>
<protein>
    <submittedName>
        <fullName evidence="2">Thiosulfate sulfurtransferase GlpE</fullName>
        <ecNumber evidence="2">2.8.1.1</ecNumber>
    </submittedName>
</protein>
<dbReference type="CDD" id="cd00158">
    <property type="entry name" value="RHOD"/>
    <property type="match status" value="1"/>
</dbReference>
<feature type="domain" description="Rhodanese" evidence="1">
    <location>
        <begin position="26"/>
        <end position="111"/>
    </location>
</feature>
<dbReference type="AlphaFoldDB" id="A0A7G9YL35"/>
<dbReference type="CDD" id="cd01045">
    <property type="entry name" value="Ferritin_like_AB"/>
    <property type="match status" value="1"/>
</dbReference>
<dbReference type="GO" id="GO:0046872">
    <property type="term" value="F:metal ion binding"/>
    <property type="evidence" value="ECO:0007669"/>
    <property type="project" value="InterPro"/>
</dbReference>
<organism evidence="2">
    <name type="scientific">Candidatus Methanogaster sp. ANME-2c ERB4</name>
    <dbReference type="NCBI Taxonomy" id="2759911"/>
    <lineage>
        <taxon>Archaea</taxon>
        <taxon>Methanobacteriati</taxon>
        <taxon>Methanobacteriota</taxon>
        <taxon>Stenosarchaea group</taxon>
        <taxon>Methanomicrobia</taxon>
        <taxon>Methanosarcinales</taxon>
        <taxon>ANME-2 cluster</taxon>
        <taxon>Candidatus Methanogasteraceae</taxon>
        <taxon>Candidatus Methanogaster</taxon>
    </lineage>
</organism>
<dbReference type="InterPro" id="IPR050229">
    <property type="entry name" value="GlpE_sulfurtransferase"/>
</dbReference>
<dbReference type="SUPFAM" id="SSF52821">
    <property type="entry name" value="Rhodanese/Cell cycle control phosphatase"/>
    <property type="match status" value="1"/>
</dbReference>
<accession>A0A7G9YL35</accession>
<reference evidence="2" key="1">
    <citation type="submission" date="2020-06" db="EMBL/GenBank/DDBJ databases">
        <title>Unique genomic features of the anaerobic methanotrophic archaea.</title>
        <authorList>
            <person name="Chadwick G.L."/>
            <person name="Skennerton C.T."/>
            <person name="Laso-Perez R."/>
            <person name="Leu A.O."/>
            <person name="Speth D.R."/>
            <person name="Yu H."/>
            <person name="Morgan-Lang C."/>
            <person name="Hatzenpichler R."/>
            <person name="Goudeau D."/>
            <person name="Malmstrom R."/>
            <person name="Brazelton W.J."/>
            <person name="Woyke T."/>
            <person name="Hallam S.J."/>
            <person name="Tyson G.W."/>
            <person name="Wegener G."/>
            <person name="Boetius A."/>
            <person name="Orphan V."/>
        </authorList>
    </citation>
    <scope>NUCLEOTIDE SEQUENCE</scope>
</reference>
<evidence type="ECO:0000313" key="2">
    <source>
        <dbReference type="EMBL" id="QNO48719.1"/>
    </source>
</evidence>
<dbReference type="PANTHER" id="PTHR43031:SF1">
    <property type="entry name" value="PYRIDINE NUCLEOTIDE-DISULPHIDE OXIDOREDUCTASE"/>
    <property type="match status" value="1"/>
</dbReference>
<dbReference type="SUPFAM" id="SSF47240">
    <property type="entry name" value="Ferritin-like"/>
    <property type="match status" value="1"/>
</dbReference>
<evidence type="ECO:0000259" key="1">
    <source>
        <dbReference type="PROSITE" id="PS50206"/>
    </source>
</evidence>
<proteinExistence type="predicted"/>
<dbReference type="GO" id="GO:0004792">
    <property type="term" value="F:thiosulfate-cyanide sulfurtransferase activity"/>
    <property type="evidence" value="ECO:0007669"/>
    <property type="project" value="UniProtKB-EC"/>
</dbReference>
<dbReference type="Pfam" id="PF00581">
    <property type="entry name" value="Rhodanese"/>
    <property type="match status" value="1"/>
</dbReference>
<name>A0A7G9YL35_9EURY</name>
<dbReference type="EC" id="2.8.1.1" evidence="2"/>
<dbReference type="InterPro" id="IPR009078">
    <property type="entry name" value="Ferritin-like_SF"/>
</dbReference>
<dbReference type="InterPro" id="IPR003251">
    <property type="entry name" value="Rr_diiron-bd_dom"/>
</dbReference>
<gene>
    <name evidence="2" type="primary">glpE</name>
    <name evidence="2" type="ORF">MNILOELO_00021</name>
</gene>
<dbReference type="Gene3D" id="3.40.250.10">
    <property type="entry name" value="Rhodanese-like domain"/>
    <property type="match status" value="1"/>
</dbReference>